<gene>
    <name evidence="1" type="ORF">DLM75_23830</name>
</gene>
<dbReference type="AlphaFoldDB" id="A0A396YQ36"/>
<dbReference type="EMBL" id="QHCT01000019">
    <property type="protein sequence ID" value="RHX83637.1"/>
    <property type="molecule type" value="Genomic_DNA"/>
</dbReference>
<protein>
    <recommendedName>
        <fullName evidence="3">Lipoprotein</fullName>
    </recommendedName>
</protein>
<evidence type="ECO:0000313" key="1">
    <source>
        <dbReference type="EMBL" id="RHX83637.1"/>
    </source>
</evidence>
<evidence type="ECO:0008006" key="3">
    <source>
        <dbReference type="Google" id="ProtNLM"/>
    </source>
</evidence>
<sequence>MKYALFVIVLFVFGLGCKVMDDDSTQSCKQSFYMDLVLFDQFQDPVFLVFALADSECFKSDRKVKL</sequence>
<dbReference type="PROSITE" id="PS51257">
    <property type="entry name" value="PROKAR_LIPOPROTEIN"/>
    <property type="match status" value="1"/>
</dbReference>
<comment type="caution">
    <text evidence="1">The sequence shown here is derived from an EMBL/GenBank/DDBJ whole genome shotgun (WGS) entry which is preliminary data.</text>
</comment>
<reference evidence="2" key="1">
    <citation type="submission" date="2018-05" db="EMBL/GenBank/DDBJ databases">
        <title>Leptospira yasudae sp. nov. and Leptospira stimsonii sp. nov., two pathogenic species of the genus Leptospira isolated from environmental sources.</title>
        <authorList>
            <person name="Casanovas-Massana A."/>
            <person name="Hamond C."/>
            <person name="Santos L.A."/>
            <person name="Hacker K.P."/>
            <person name="Balassiano I."/>
            <person name="Medeiros M.A."/>
            <person name="Reis M.G."/>
            <person name="Ko A.I."/>
            <person name="Wunder E.A."/>
        </authorList>
    </citation>
    <scope>NUCLEOTIDE SEQUENCE [LARGE SCALE GENOMIC DNA]</scope>
    <source>
        <strain evidence="2">Yale</strain>
    </source>
</reference>
<accession>A0A396YQ36</accession>
<proteinExistence type="predicted"/>
<name>A0A396YQ36_9LEPT</name>
<dbReference type="Proteomes" id="UP000265798">
    <property type="component" value="Unassembled WGS sequence"/>
</dbReference>
<organism evidence="1 2">
    <name type="scientific">Leptospira stimsonii</name>
    <dbReference type="NCBI Taxonomy" id="2202203"/>
    <lineage>
        <taxon>Bacteria</taxon>
        <taxon>Pseudomonadati</taxon>
        <taxon>Spirochaetota</taxon>
        <taxon>Spirochaetia</taxon>
        <taxon>Leptospirales</taxon>
        <taxon>Leptospiraceae</taxon>
        <taxon>Leptospira</taxon>
    </lineage>
</organism>
<evidence type="ECO:0000313" key="2">
    <source>
        <dbReference type="Proteomes" id="UP000265798"/>
    </source>
</evidence>